<dbReference type="SUPFAM" id="SSF53092">
    <property type="entry name" value="Creatinase/prolidase N-terminal domain"/>
    <property type="match status" value="1"/>
</dbReference>
<evidence type="ECO:0000256" key="5">
    <source>
        <dbReference type="ARBA" id="ARBA00022723"/>
    </source>
</evidence>
<dbReference type="Pfam" id="PF00557">
    <property type="entry name" value="Peptidase_M24"/>
    <property type="match status" value="1"/>
</dbReference>
<sequence>MGTSLNSFNLGPLFEPFKPMFSKQTYISRRQVLQQKMGSGLLLFLGNDDSGMNYRDNIYPYRQDSTFLYFFGIDSPGLYAAMDVDTGEQVLFGDELTLDDIVWTGPKPSLQEQAARVGVSQVLSSKAFFDYVAKAVHGGQAIHFLPPYRAEHTLKLQALLGMAGPEIPTRVSAAFIRAIVSMRAYKSEEEVAEIEKAVNTSVDMHLHFMQQTRPTMTELTMAGQLQALAIGGGGNISYPVILTVNGEILHTHARDLAMQEGQLALCDAGAETAMRYCGDLTRTIPVGKGFTSVQKEMYQIVLDAQMAAIQACKPGVLFKDIHALACLRLLEGLKGQGIIKGDPQEALAADVHTLFFQCGLGHMMGMDVHDMENLGEQLVGYGDDLQKSTDFGWKSLRLGRALEPGFVVTVEPGLYFIPTQIDQWKAENRLSQFIDYSELEKYRDFSGIRIEDDLVITESGNRVLGKPLPKTISEIEALRRL</sequence>
<evidence type="ECO:0000256" key="1">
    <source>
        <dbReference type="ARBA" id="ARBA00001424"/>
    </source>
</evidence>
<feature type="domain" description="Aminopeptidase P N-terminal" evidence="8">
    <location>
        <begin position="21"/>
        <end position="153"/>
    </location>
</feature>
<dbReference type="SMART" id="SM01011">
    <property type="entry name" value="AMP_N"/>
    <property type="match status" value="1"/>
</dbReference>
<dbReference type="SUPFAM" id="SSF55920">
    <property type="entry name" value="Creatinase/aminopeptidase"/>
    <property type="match status" value="1"/>
</dbReference>
<dbReference type="Gene3D" id="3.40.350.10">
    <property type="entry name" value="Creatinase/prolidase N-terminal domain"/>
    <property type="match status" value="1"/>
</dbReference>
<keyword evidence="10" id="KW-1185">Reference proteome</keyword>
<dbReference type="EMBL" id="QGDT01000016">
    <property type="protein sequence ID" value="PWJ54778.1"/>
    <property type="molecule type" value="Genomic_DNA"/>
</dbReference>
<dbReference type="PANTHER" id="PTHR43226">
    <property type="entry name" value="XAA-PRO AMINOPEPTIDASE 3"/>
    <property type="match status" value="1"/>
</dbReference>
<dbReference type="Pfam" id="PF05195">
    <property type="entry name" value="AMP_N"/>
    <property type="match status" value="1"/>
</dbReference>
<evidence type="ECO:0000313" key="9">
    <source>
        <dbReference type="EMBL" id="PWJ54778.1"/>
    </source>
</evidence>
<evidence type="ECO:0000256" key="3">
    <source>
        <dbReference type="ARBA" id="ARBA00008766"/>
    </source>
</evidence>
<keyword evidence="5" id="KW-0479">Metal-binding</keyword>
<evidence type="ECO:0000259" key="8">
    <source>
        <dbReference type="SMART" id="SM01011"/>
    </source>
</evidence>
<dbReference type="Gene3D" id="3.90.230.10">
    <property type="entry name" value="Creatinase/methionine aminopeptidase superfamily"/>
    <property type="match status" value="1"/>
</dbReference>
<dbReference type="EC" id="3.4.11.9" evidence="4"/>
<name>A0A316ABY4_9BACT</name>
<keyword evidence="6" id="KW-0378">Hydrolase</keyword>
<dbReference type="AlphaFoldDB" id="A0A316ABY4"/>
<comment type="catalytic activity">
    <reaction evidence="1">
        <text>Release of any N-terminal amino acid, including proline, that is linked to proline, even from a dipeptide or tripeptide.</text>
        <dbReference type="EC" id="3.4.11.9"/>
    </reaction>
</comment>
<dbReference type="PANTHER" id="PTHR43226:SF4">
    <property type="entry name" value="XAA-PRO AMINOPEPTIDASE 3"/>
    <property type="match status" value="1"/>
</dbReference>
<dbReference type="GO" id="GO:0006508">
    <property type="term" value="P:proteolysis"/>
    <property type="evidence" value="ECO:0007669"/>
    <property type="project" value="TreeGrafter"/>
</dbReference>
<keyword evidence="9" id="KW-0645">Protease</keyword>
<dbReference type="InterPro" id="IPR036005">
    <property type="entry name" value="Creatinase/aminopeptidase-like"/>
</dbReference>
<evidence type="ECO:0000313" key="10">
    <source>
        <dbReference type="Proteomes" id="UP000245880"/>
    </source>
</evidence>
<dbReference type="InterPro" id="IPR007865">
    <property type="entry name" value="Aminopep_P_N"/>
</dbReference>
<dbReference type="InterPro" id="IPR029149">
    <property type="entry name" value="Creatin/AminoP/Spt16_N"/>
</dbReference>
<dbReference type="GO" id="GO:0005829">
    <property type="term" value="C:cytosol"/>
    <property type="evidence" value="ECO:0007669"/>
    <property type="project" value="TreeGrafter"/>
</dbReference>
<dbReference type="GO" id="GO:0030145">
    <property type="term" value="F:manganese ion binding"/>
    <property type="evidence" value="ECO:0007669"/>
    <property type="project" value="InterPro"/>
</dbReference>
<dbReference type="InterPro" id="IPR052433">
    <property type="entry name" value="X-Pro_dipept-like"/>
</dbReference>
<protein>
    <recommendedName>
        <fullName evidence="4">Xaa-Pro aminopeptidase</fullName>
        <ecNumber evidence="4">3.4.11.9</ecNumber>
    </recommendedName>
</protein>
<comment type="similarity">
    <text evidence="3">Belongs to the peptidase M24B family.</text>
</comment>
<comment type="caution">
    <text evidence="9">The sequence shown here is derived from an EMBL/GenBank/DDBJ whole genome shotgun (WGS) entry which is preliminary data.</text>
</comment>
<keyword evidence="9" id="KW-0031">Aminopeptidase</keyword>
<comment type="cofactor">
    <cofactor evidence="2">
        <name>Mn(2+)</name>
        <dbReference type="ChEBI" id="CHEBI:29035"/>
    </cofactor>
</comment>
<keyword evidence="7" id="KW-0464">Manganese</keyword>
<evidence type="ECO:0000256" key="6">
    <source>
        <dbReference type="ARBA" id="ARBA00022801"/>
    </source>
</evidence>
<dbReference type="InterPro" id="IPR000994">
    <property type="entry name" value="Pept_M24"/>
</dbReference>
<dbReference type="CDD" id="cd01087">
    <property type="entry name" value="Prolidase"/>
    <property type="match status" value="1"/>
</dbReference>
<gene>
    <name evidence="9" type="ORF">CLV98_11665</name>
</gene>
<reference evidence="9 10" key="1">
    <citation type="submission" date="2018-03" db="EMBL/GenBank/DDBJ databases">
        <title>Genomic Encyclopedia of Archaeal and Bacterial Type Strains, Phase II (KMG-II): from individual species to whole genera.</title>
        <authorList>
            <person name="Goeker M."/>
        </authorList>
    </citation>
    <scope>NUCLEOTIDE SEQUENCE [LARGE SCALE GENOMIC DNA]</scope>
    <source>
        <strain evidence="9 10">DSM 100346</strain>
    </source>
</reference>
<organism evidence="9 10">
    <name type="scientific">Dyadobacter jejuensis</name>
    <dbReference type="NCBI Taxonomy" id="1082580"/>
    <lineage>
        <taxon>Bacteria</taxon>
        <taxon>Pseudomonadati</taxon>
        <taxon>Bacteroidota</taxon>
        <taxon>Cytophagia</taxon>
        <taxon>Cytophagales</taxon>
        <taxon>Spirosomataceae</taxon>
        <taxon>Dyadobacter</taxon>
    </lineage>
</organism>
<evidence type="ECO:0000256" key="4">
    <source>
        <dbReference type="ARBA" id="ARBA00012574"/>
    </source>
</evidence>
<accession>A0A316ABY4</accession>
<dbReference type="GO" id="GO:0070006">
    <property type="term" value="F:metalloaminopeptidase activity"/>
    <property type="evidence" value="ECO:0007669"/>
    <property type="project" value="InterPro"/>
</dbReference>
<proteinExistence type="inferred from homology"/>
<dbReference type="Proteomes" id="UP000245880">
    <property type="component" value="Unassembled WGS sequence"/>
</dbReference>
<evidence type="ECO:0000256" key="2">
    <source>
        <dbReference type="ARBA" id="ARBA00001936"/>
    </source>
</evidence>
<evidence type="ECO:0000256" key="7">
    <source>
        <dbReference type="ARBA" id="ARBA00023211"/>
    </source>
</evidence>